<reference evidence="2 3" key="1">
    <citation type="journal article" date="2012" name="Science">
        <title>The Paleozoic origin of enzymatic lignin decomposition reconstructed from 31 fungal genomes.</title>
        <authorList>
            <person name="Floudas D."/>
            <person name="Binder M."/>
            <person name="Riley R."/>
            <person name="Barry K."/>
            <person name="Blanchette R.A."/>
            <person name="Henrissat B."/>
            <person name="Martinez A.T."/>
            <person name="Otillar R."/>
            <person name="Spatafora J.W."/>
            <person name="Yadav J.S."/>
            <person name="Aerts A."/>
            <person name="Benoit I."/>
            <person name="Boyd A."/>
            <person name="Carlson A."/>
            <person name="Copeland A."/>
            <person name="Coutinho P.M."/>
            <person name="de Vries R.P."/>
            <person name="Ferreira P."/>
            <person name="Findley K."/>
            <person name="Foster B."/>
            <person name="Gaskell J."/>
            <person name="Glotzer D."/>
            <person name="Gorecki P."/>
            <person name="Heitman J."/>
            <person name="Hesse C."/>
            <person name="Hori C."/>
            <person name="Igarashi K."/>
            <person name="Jurgens J.A."/>
            <person name="Kallen N."/>
            <person name="Kersten P."/>
            <person name="Kohler A."/>
            <person name="Kuees U."/>
            <person name="Kumar T.K.A."/>
            <person name="Kuo A."/>
            <person name="LaButti K."/>
            <person name="Larrondo L.F."/>
            <person name="Lindquist E."/>
            <person name="Ling A."/>
            <person name="Lombard V."/>
            <person name="Lucas S."/>
            <person name="Lundell T."/>
            <person name="Martin R."/>
            <person name="McLaughlin D.J."/>
            <person name="Morgenstern I."/>
            <person name="Morin E."/>
            <person name="Murat C."/>
            <person name="Nagy L.G."/>
            <person name="Nolan M."/>
            <person name="Ohm R.A."/>
            <person name="Patyshakuliyeva A."/>
            <person name="Rokas A."/>
            <person name="Ruiz-Duenas F.J."/>
            <person name="Sabat G."/>
            <person name="Salamov A."/>
            <person name="Samejima M."/>
            <person name="Schmutz J."/>
            <person name="Slot J.C."/>
            <person name="St John F."/>
            <person name="Stenlid J."/>
            <person name="Sun H."/>
            <person name="Sun S."/>
            <person name="Syed K."/>
            <person name="Tsang A."/>
            <person name="Wiebenga A."/>
            <person name="Young D."/>
            <person name="Pisabarro A."/>
            <person name="Eastwood D.C."/>
            <person name="Martin F."/>
            <person name="Cullen D."/>
            <person name="Grigoriev I.V."/>
            <person name="Hibbett D.S."/>
        </authorList>
    </citation>
    <scope>NUCLEOTIDE SEQUENCE [LARGE SCALE GENOMIC DNA]</scope>
    <source>
        <strain evidence="2 3">MD-104</strain>
    </source>
</reference>
<name>A0A2H3JEL7_WOLCO</name>
<feature type="region of interest" description="Disordered" evidence="1">
    <location>
        <begin position="295"/>
        <end position="328"/>
    </location>
</feature>
<feature type="compositionally biased region" description="Basic and acidic residues" evidence="1">
    <location>
        <begin position="295"/>
        <end position="305"/>
    </location>
</feature>
<evidence type="ECO:0000256" key="1">
    <source>
        <dbReference type="SAM" id="MobiDB-lite"/>
    </source>
</evidence>
<feature type="compositionally biased region" description="Basic residues" evidence="1">
    <location>
        <begin position="402"/>
        <end position="412"/>
    </location>
</feature>
<accession>A0A2H3JEL7</accession>
<evidence type="ECO:0000313" key="2">
    <source>
        <dbReference type="EMBL" id="PCH40680.1"/>
    </source>
</evidence>
<evidence type="ECO:0000313" key="3">
    <source>
        <dbReference type="Proteomes" id="UP000218811"/>
    </source>
</evidence>
<feature type="compositionally biased region" description="Polar residues" evidence="1">
    <location>
        <begin position="306"/>
        <end position="317"/>
    </location>
</feature>
<sequence length="412" mass="46303">MNSRDLQAWEGAEKPSESDLADFSQLFGTSARRVFFQAAKLKDYADEFHLKISRLNRENFSELLDRAVSAEIDGAIIHDIFVATPSPGNRKKFDLQISTAYLSYMEFLYQGCRRSPLIRLLAKFPNGGERPMTAMKTSAGVRENTHWHSNGLSSPLRYLRLGCPGHMVAIVNDQVDLPVEEFDRLDRYYFSQGDRQTLRSGFYISRAEFQPTFDAFVYDEGPRRATIFKATVSDRHDISTAGLDWLYTCCVKSINLVVAVPPLSGDFVENFQVANSHRDKLGNVYHLELQDLKEVAGSTGREEARSGQSRGPNGQRTDPSDQDTELEHVTSTEMVFTATAARSRKHERLAAAIDNGEVDNPEARLSRQYGALPSSQKPPLKHKRGLTGSTGEAIDESTRPSLRWKKSRRQGC</sequence>
<dbReference type="Proteomes" id="UP000218811">
    <property type="component" value="Unassembled WGS sequence"/>
</dbReference>
<feature type="region of interest" description="Disordered" evidence="1">
    <location>
        <begin position="352"/>
        <end position="412"/>
    </location>
</feature>
<organism evidence="2 3">
    <name type="scientific">Wolfiporia cocos (strain MD-104)</name>
    <name type="common">Brown rot fungus</name>
    <dbReference type="NCBI Taxonomy" id="742152"/>
    <lineage>
        <taxon>Eukaryota</taxon>
        <taxon>Fungi</taxon>
        <taxon>Dikarya</taxon>
        <taxon>Basidiomycota</taxon>
        <taxon>Agaricomycotina</taxon>
        <taxon>Agaricomycetes</taxon>
        <taxon>Polyporales</taxon>
        <taxon>Phaeolaceae</taxon>
        <taxon>Wolfiporia</taxon>
    </lineage>
</organism>
<gene>
    <name evidence="2" type="ORF">WOLCODRAFT_162452</name>
</gene>
<protein>
    <submittedName>
        <fullName evidence="2">Uncharacterized protein</fullName>
    </submittedName>
</protein>
<proteinExistence type="predicted"/>
<keyword evidence="3" id="KW-1185">Reference proteome</keyword>
<dbReference type="OrthoDB" id="2340858at2759"/>
<dbReference type="EMBL" id="KB468113">
    <property type="protein sequence ID" value="PCH40680.1"/>
    <property type="molecule type" value="Genomic_DNA"/>
</dbReference>
<dbReference type="AlphaFoldDB" id="A0A2H3JEL7"/>